<evidence type="ECO:0000313" key="2">
    <source>
        <dbReference type="Proteomes" id="UP000728968"/>
    </source>
</evidence>
<dbReference type="EMBL" id="JACJLT010000267">
    <property type="protein sequence ID" value="MBM6876289.1"/>
    <property type="molecule type" value="Genomic_DNA"/>
</dbReference>
<name>A0ABS2G6F0_FUSMR</name>
<comment type="caution">
    <text evidence="1">The sequence shown here is derived from an EMBL/GenBank/DDBJ whole genome shotgun (WGS) entry which is preliminary data.</text>
</comment>
<protein>
    <submittedName>
        <fullName evidence="1">NADPH-dependent 7-cyano-7-deazaguanine reductase QueF</fullName>
    </submittedName>
</protein>
<reference evidence="1 2" key="1">
    <citation type="journal article" date="2021" name="Sci. Rep.">
        <title>The distribution of antibiotic resistance genes in chicken gut microbiota commensals.</title>
        <authorList>
            <person name="Juricova H."/>
            <person name="Matiasovicova J."/>
            <person name="Kubasova T."/>
            <person name="Cejkova D."/>
            <person name="Rychlik I."/>
        </authorList>
    </citation>
    <scope>NUCLEOTIDE SEQUENCE [LARGE SCALE GENOMIC DNA]</scope>
    <source>
        <strain evidence="1 2">An425</strain>
    </source>
</reference>
<proteinExistence type="predicted"/>
<gene>
    <name evidence="1" type="ORF">H6A04_11690</name>
</gene>
<accession>A0ABS2G6F0</accession>
<dbReference type="Proteomes" id="UP000728968">
    <property type="component" value="Unassembled WGS sequence"/>
</dbReference>
<feature type="non-terminal residue" evidence="1">
    <location>
        <position position="1"/>
    </location>
</feature>
<dbReference type="Gene3D" id="3.30.1130.10">
    <property type="match status" value="1"/>
</dbReference>
<dbReference type="InterPro" id="IPR043133">
    <property type="entry name" value="GTP-CH-I_C/QueF"/>
</dbReference>
<evidence type="ECO:0000313" key="1">
    <source>
        <dbReference type="EMBL" id="MBM6876289.1"/>
    </source>
</evidence>
<keyword evidence="2" id="KW-1185">Reference proteome</keyword>
<organism evidence="1 2">
    <name type="scientific">Fusobacterium mortiferum</name>
    <dbReference type="NCBI Taxonomy" id="850"/>
    <lineage>
        <taxon>Bacteria</taxon>
        <taxon>Fusobacteriati</taxon>
        <taxon>Fusobacteriota</taxon>
        <taxon>Fusobacteriia</taxon>
        <taxon>Fusobacteriales</taxon>
        <taxon>Fusobacteriaceae</taxon>
        <taxon>Fusobacterium</taxon>
    </lineage>
</organism>
<sequence length="32" mass="3862">YCNYGKKGTKWEEIAMTRLANHDMYPEKVDNR</sequence>